<dbReference type="GO" id="GO:0004222">
    <property type="term" value="F:metalloendopeptidase activity"/>
    <property type="evidence" value="ECO:0007669"/>
    <property type="project" value="InterPro"/>
</dbReference>
<dbReference type="PROSITE" id="PS00143">
    <property type="entry name" value="INSULINASE"/>
    <property type="match status" value="1"/>
</dbReference>
<evidence type="ECO:0000259" key="9">
    <source>
        <dbReference type="Pfam" id="PF05193"/>
    </source>
</evidence>
<protein>
    <recommendedName>
        <fullName evidence="14">Insulin-degrading enzyme</fullName>
    </recommendedName>
</protein>
<dbReference type="Pfam" id="PF05193">
    <property type="entry name" value="Peptidase_M16_C"/>
    <property type="match status" value="1"/>
</dbReference>
<evidence type="ECO:0008006" key="14">
    <source>
        <dbReference type="Google" id="ProtNLM"/>
    </source>
</evidence>
<evidence type="ECO:0000256" key="1">
    <source>
        <dbReference type="ARBA" id="ARBA00007261"/>
    </source>
</evidence>
<evidence type="ECO:0000256" key="7">
    <source>
        <dbReference type="RuleBase" id="RU004447"/>
    </source>
</evidence>
<dbReference type="InterPro" id="IPR007863">
    <property type="entry name" value="Peptidase_M16_C"/>
</dbReference>
<accession>A0A2H9TLV9</accession>
<name>A0A2H9TLV9_9FUNG</name>
<reference evidence="12 13" key="1">
    <citation type="submission" date="2016-10" db="EMBL/GenBank/DDBJ databases">
        <title>The genome of Paramicrosporidium saccamoebae is the missing link in understanding Cryptomycota and Microsporidia evolution.</title>
        <authorList>
            <person name="Quandt C.A."/>
            <person name="Beaudet D."/>
            <person name="Corsaro D."/>
            <person name="Michel R."/>
            <person name="Corradi N."/>
            <person name="James T."/>
        </authorList>
    </citation>
    <scope>NUCLEOTIDE SEQUENCE [LARGE SCALE GENOMIC DNA]</scope>
    <source>
        <strain evidence="12 13">KSL3</strain>
    </source>
</reference>
<dbReference type="GO" id="GO:0043171">
    <property type="term" value="P:peptide catabolic process"/>
    <property type="evidence" value="ECO:0007669"/>
    <property type="project" value="TreeGrafter"/>
</dbReference>
<evidence type="ECO:0000256" key="6">
    <source>
        <dbReference type="ARBA" id="ARBA00023049"/>
    </source>
</evidence>
<dbReference type="PANTHER" id="PTHR43690:SF18">
    <property type="entry name" value="INSULIN-DEGRADING ENZYME-RELATED"/>
    <property type="match status" value="1"/>
</dbReference>
<evidence type="ECO:0000256" key="5">
    <source>
        <dbReference type="ARBA" id="ARBA00022833"/>
    </source>
</evidence>
<keyword evidence="6" id="KW-0482">Metalloprotease</keyword>
<evidence type="ECO:0000256" key="3">
    <source>
        <dbReference type="ARBA" id="ARBA00022723"/>
    </source>
</evidence>
<organism evidence="12 13">
    <name type="scientific">Paramicrosporidium saccamoebae</name>
    <dbReference type="NCBI Taxonomy" id="1246581"/>
    <lineage>
        <taxon>Eukaryota</taxon>
        <taxon>Fungi</taxon>
        <taxon>Fungi incertae sedis</taxon>
        <taxon>Cryptomycota</taxon>
        <taxon>Cryptomycota incertae sedis</taxon>
        <taxon>Paramicrosporidium</taxon>
    </lineage>
</organism>
<sequence>MQGTKKLLIDHYNCYNKIKHEVLQLATTRNTNYGHWKSYSLLAMARNTNYGSLKVATCCGCTGSGVTGMAPVSPTGMPSGDFDMSTVPGDLQSINGHTVRVFNGVVKSDQDKCDYRFLTLENGLQALLISEPGLDKASAALDVHVGNFYDPEDIPGLAHFLEHLLFMGTRKYPDENEYGKYLSAHGGHSNAFTAQEHTNYFFDVVSDHLEGALDRFAQFFISPLFNPSGTERELLAVDSEHKKNVLNDHWRIAQLEKTLSSHSHPYSHFGTGSLKTLKEGPESRGIDIRSVLIEFYGKHYSSNLMKLVVFGKNPLDELQNMVVEKFSAVGNRNFALREWPGMPLDERHFGKLINVRTVKEMRSMHVSWQLPDMKKYKLEKPGHYFSHLLGHEGHGSILALLKAQGWATHLSAGADADSRGYTFFEVAIELSSSGLDHVEDIVKLIFQYLQLLRNSGPQKAIFEETKRLEEIEFRFMEKGQPSSFASRTSGNMQSYAPELILKGPRVSMKYDEGLLSTMLNHIRGDNFRIILATPSPLDAEKVQQEKWYKTEYTVEPLSEELMKFTQSPTTNPDLVLPIPNEFIPDALNAKMAAALIPTMKPTLIADDGQYRLWHKQDDVFEMPKGCFQFVVLTPATYSSPENFVRTYLFIELLRDSMNELLYEAEMAGLHFDIGQTTDGIYLAFCGYDQKLPLLLKEVMNRVMQYKTNPARFAAIKDKYARWLKSVIHDNPYGLIAYYLNGLQLEYNWWYWEKEAALPLITADSIDAFAAEIFSRANIEGLCHGNYRAEEALGIFTDLRKILSGTKALPELETANVRVISLEPRQDIIFSPGPIPNSNSAIEFYLQIGPVGSLRLRTLTILFAQIFHEPFFDLLRTKEQLGYIVRHQAREKGNSIGLRFLVQSERDPVYLDNRIEVFLSNTVEYLTSMDVDEYSTHVRALIDRLTAKKRRMTDETQVYWMQIIGHQYEFERASVDADYLKNHTKEDLLAFIRTHVLRDAPERRKLSIQLWSDTLADKRVVAYSELAPKVQLFEEPSKLTKAVGLFPLTYSVDDIGKEAVMGA</sequence>
<feature type="domain" description="Peptidase M16 N-terminal" evidence="8">
    <location>
        <begin position="127"/>
        <end position="260"/>
    </location>
</feature>
<evidence type="ECO:0000259" key="8">
    <source>
        <dbReference type="Pfam" id="PF00675"/>
    </source>
</evidence>
<dbReference type="AlphaFoldDB" id="A0A2H9TLV9"/>
<dbReference type="Pfam" id="PF22456">
    <property type="entry name" value="PqqF-like_C_4"/>
    <property type="match status" value="1"/>
</dbReference>
<dbReference type="InterPro" id="IPR001431">
    <property type="entry name" value="Pept_M16_Zn_BS"/>
</dbReference>
<dbReference type="InterPro" id="IPR050626">
    <property type="entry name" value="Peptidase_M16"/>
</dbReference>
<dbReference type="InterPro" id="IPR011765">
    <property type="entry name" value="Pept_M16_N"/>
</dbReference>
<dbReference type="FunFam" id="3.30.830.10:FF:000004">
    <property type="entry name" value="Putative insulin-degrading enzyme"/>
    <property type="match status" value="1"/>
</dbReference>
<feature type="domain" description="Coenzyme PQQ synthesis protein F-like C-terminal lobe" evidence="11">
    <location>
        <begin position="861"/>
        <end position="959"/>
    </location>
</feature>
<dbReference type="Gene3D" id="3.30.830.10">
    <property type="entry name" value="Metalloenzyme, LuxS/M16 peptidase-like"/>
    <property type="match status" value="4"/>
</dbReference>
<feature type="domain" description="Peptidase M16 C-terminal" evidence="9">
    <location>
        <begin position="290"/>
        <end position="467"/>
    </location>
</feature>
<keyword evidence="13" id="KW-1185">Reference proteome</keyword>
<evidence type="ECO:0000259" key="10">
    <source>
        <dbReference type="Pfam" id="PF16187"/>
    </source>
</evidence>
<dbReference type="Proteomes" id="UP000240830">
    <property type="component" value="Unassembled WGS sequence"/>
</dbReference>
<keyword evidence="2" id="KW-0645">Protease</keyword>
<dbReference type="GO" id="GO:0005829">
    <property type="term" value="C:cytosol"/>
    <property type="evidence" value="ECO:0007669"/>
    <property type="project" value="TreeGrafter"/>
</dbReference>
<evidence type="ECO:0000259" key="11">
    <source>
        <dbReference type="Pfam" id="PF22456"/>
    </source>
</evidence>
<dbReference type="GO" id="GO:0046872">
    <property type="term" value="F:metal ion binding"/>
    <property type="evidence" value="ECO:0007669"/>
    <property type="project" value="UniProtKB-KW"/>
</dbReference>
<dbReference type="EMBL" id="MTSL01000105">
    <property type="protein sequence ID" value="PJF18726.1"/>
    <property type="molecule type" value="Genomic_DNA"/>
</dbReference>
<feature type="domain" description="Peptidase M16 middle/third" evidence="10">
    <location>
        <begin position="473"/>
        <end position="754"/>
    </location>
</feature>
<dbReference type="GO" id="GO:0005739">
    <property type="term" value="C:mitochondrion"/>
    <property type="evidence" value="ECO:0007669"/>
    <property type="project" value="TreeGrafter"/>
</dbReference>
<comment type="caution">
    <text evidence="12">The sequence shown here is derived from an EMBL/GenBank/DDBJ whole genome shotgun (WGS) entry which is preliminary data.</text>
</comment>
<dbReference type="STRING" id="1246581.A0A2H9TLV9"/>
<keyword evidence="4" id="KW-0378">Hydrolase</keyword>
<dbReference type="Pfam" id="PF16187">
    <property type="entry name" value="Peptidase_M16_M"/>
    <property type="match status" value="1"/>
</dbReference>
<dbReference type="FunFam" id="3.30.830.10:FF:000005">
    <property type="entry name" value="nardilysin isoform X1"/>
    <property type="match status" value="1"/>
</dbReference>
<proteinExistence type="inferred from homology"/>
<evidence type="ECO:0000256" key="2">
    <source>
        <dbReference type="ARBA" id="ARBA00022670"/>
    </source>
</evidence>
<dbReference type="InterPro" id="IPR032632">
    <property type="entry name" value="Peptidase_M16_M"/>
</dbReference>
<dbReference type="InterPro" id="IPR011249">
    <property type="entry name" value="Metalloenz_LuxS/M16"/>
</dbReference>
<comment type="similarity">
    <text evidence="1 7">Belongs to the peptidase M16 family.</text>
</comment>
<dbReference type="GO" id="GO:0051603">
    <property type="term" value="P:proteolysis involved in protein catabolic process"/>
    <property type="evidence" value="ECO:0007669"/>
    <property type="project" value="TreeGrafter"/>
</dbReference>
<gene>
    <name evidence="12" type="ORF">PSACC_01469</name>
</gene>
<evidence type="ECO:0000313" key="13">
    <source>
        <dbReference type="Proteomes" id="UP000240830"/>
    </source>
</evidence>
<keyword evidence="5" id="KW-0862">Zinc</keyword>
<dbReference type="PANTHER" id="PTHR43690">
    <property type="entry name" value="NARDILYSIN"/>
    <property type="match status" value="1"/>
</dbReference>
<keyword evidence="3" id="KW-0479">Metal-binding</keyword>
<dbReference type="Pfam" id="PF00675">
    <property type="entry name" value="Peptidase_M16"/>
    <property type="match status" value="1"/>
</dbReference>
<dbReference type="SUPFAM" id="SSF63411">
    <property type="entry name" value="LuxS/MPP-like metallohydrolase"/>
    <property type="match status" value="4"/>
</dbReference>
<dbReference type="InterPro" id="IPR054734">
    <property type="entry name" value="PqqF-like_C_4"/>
</dbReference>
<evidence type="ECO:0000313" key="12">
    <source>
        <dbReference type="EMBL" id="PJF18726.1"/>
    </source>
</evidence>
<dbReference type="OrthoDB" id="952271at2759"/>
<evidence type="ECO:0000256" key="4">
    <source>
        <dbReference type="ARBA" id="ARBA00022801"/>
    </source>
</evidence>